<evidence type="ECO:0000313" key="1">
    <source>
        <dbReference type="EMBL" id="MBU3837853.1"/>
    </source>
</evidence>
<dbReference type="Pfam" id="PF13644">
    <property type="entry name" value="DKNYY"/>
    <property type="match status" value="1"/>
</dbReference>
<accession>A0A948WYY0</accession>
<comment type="caution">
    <text evidence="1">The sequence shown here is derived from an EMBL/GenBank/DDBJ whole genome shotgun (WGS) entry which is preliminary data.</text>
</comment>
<dbReference type="InterPro" id="IPR027375">
    <property type="entry name" value="DKNYY"/>
</dbReference>
<sequence length="210" mass="23733">MINRLSKLFAIILLMSVPSLMLAQYYSYSKRNGQVYYDGKVIHGADSHSFRDLGYGYGKDRNHVYRYGTILEYVDPSSFKVDRRFSSDNRPSHGRPDGGYHNCERPGYYVSTFDVFYNGEKIPGASGSSFVILKEGYAKDAFNVYWMGKKISGASTSSFVCLGNGYAKDAFNAYWEGRKINGASTSSFKVTRGFYAEDAFDVYFKGEKLK</sequence>
<evidence type="ECO:0000313" key="2">
    <source>
        <dbReference type="Proteomes" id="UP000783796"/>
    </source>
</evidence>
<reference evidence="1" key="2">
    <citation type="submission" date="2021-04" db="EMBL/GenBank/DDBJ databases">
        <authorList>
            <person name="Gilroy R."/>
        </authorList>
    </citation>
    <scope>NUCLEOTIDE SEQUENCE</scope>
    <source>
        <strain evidence="1">G4-2901</strain>
    </source>
</reference>
<reference evidence="1" key="1">
    <citation type="journal article" date="2021" name="PeerJ">
        <title>Extensive microbial diversity within the chicken gut microbiome revealed by metagenomics and culture.</title>
        <authorList>
            <person name="Gilroy R."/>
            <person name="Ravi A."/>
            <person name="Getino M."/>
            <person name="Pursley I."/>
            <person name="Horton D.L."/>
            <person name="Alikhan N.F."/>
            <person name="Baker D."/>
            <person name="Gharbi K."/>
            <person name="Hall N."/>
            <person name="Watson M."/>
            <person name="Adriaenssens E.M."/>
            <person name="Foster-Nyarko E."/>
            <person name="Jarju S."/>
            <person name="Secka A."/>
            <person name="Antonio M."/>
            <person name="Oren A."/>
            <person name="Chaudhuri R.R."/>
            <person name="La Ragione R."/>
            <person name="Hildebrand F."/>
            <person name="Pallen M.J."/>
        </authorList>
    </citation>
    <scope>NUCLEOTIDE SEQUENCE</scope>
    <source>
        <strain evidence="1">G4-2901</strain>
    </source>
</reference>
<organism evidence="1 2">
    <name type="scientific">Candidatus Phocaeicola faecigallinarum</name>
    <dbReference type="NCBI Taxonomy" id="2838732"/>
    <lineage>
        <taxon>Bacteria</taxon>
        <taxon>Pseudomonadati</taxon>
        <taxon>Bacteroidota</taxon>
        <taxon>Bacteroidia</taxon>
        <taxon>Bacteroidales</taxon>
        <taxon>Bacteroidaceae</taxon>
        <taxon>Phocaeicola</taxon>
    </lineage>
</organism>
<dbReference type="EMBL" id="JAHLFW010000054">
    <property type="protein sequence ID" value="MBU3837853.1"/>
    <property type="molecule type" value="Genomic_DNA"/>
</dbReference>
<gene>
    <name evidence="1" type="ORF">H9777_05990</name>
</gene>
<proteinExistence type="predicted"/>
<dbReference type="AlphaFoldDB" id="A0A948WYY0"/>
<protein>
    <submittedName>
        <fullName evidence="1">DKNYY domain-containing protein</fullName>
    </submittedName>
</protein>
<dbReference type="Proteomes" id="UP000783796">
    <property type="component" value="Unassembled WGS sequence"/>
</dbReference>
<name>A0A948WYY0_9BACT</name>